<dbReference type="EMBL" id="AJIL01000121">
    <property type="protein sequence ID" value="KNE94221.1"/>
    <property type="molecule type" value="Genomic_DNA"/>
</dbReference>
<evidence type="ECO:0000313" key="2">
    <source>
        <dbReference type="Proteomes" id="UP000054564"/>
    </source>
</evidence>
<protein>
    <submittedName>
        <fullName evidence="1">Uncharacterized protein</fullName>
    </submittedName>
</protein>
<comment type="caution">
    <text evidence="1">The sequence shown here is derived from an EMBL/GenBank/DDBJ whole genome shotgun (WGS) entry which is preliminary data.</text>
</comment>
<accession>A0A0L0V4U3</accession>
<evidence type="ECO:0000313" key="1">
    <source>
        <dbReference type="EMBL" id="KNE94221.1"/>
    </source>
</evidence>
<proteinExistence type="predicted"/>
<sequence length="119" mass="13302">MAFRSHQRTPGNPLHQFQLPRSFKPLAGRPEQAPQAFRISWQAGIVYWLIWIAEQAMIVSEDSQRAGTQSQLAMGFRPLGMLPEGPQRAGVLGKLDLLAKDPLQDVFFNCRGGSPWADD</sequence>
<keyword evidence="2" id="KW-1185">Reference proteome</keyword>
<reference evidence="2" key="1">
    <citation type="submission" date="2014-03" db="EMBL/GenBank/DDBJ databases">
        <title>The Genome Sequence of Puccinia striiformis f. sp. tritici PST-78.</title>
        <authorList>
            <consortium name="The Broad Institute Genome Sequencing Platform"/>
            <person name="Cuomo C."/>
            <person name="Hulbert S."/>
            <person name="Chen X."/>
            <person name="Walker B."/>
            <person name="Young S.K."/>
            <person name="Zeng Q."/>
            <person name="Gargeya S."/>
            <person name="Fitzgerald M."/>
            <person name="Haas B."/>
            <person name="Abouelleil A."/>
            <person name="Alvarado L."/>
            <person name="Arachchi H.M."/>
            <person name="Berlin A.M."/>
            <person name="Chapman S.B."/>
            <person name="Goldberg J."/>
            <person name="Griggs A."/>
            <person name="Gujja S."/>
            <person name="Hansen M."/>
            <person name="Howarth C."/>
            <person name="Imamovic A."/>
            <person name="Larimer J."/>
            <person name="McCowan C."/>
            <person name="Montmayeur A."/>
            <person name="Murphy C."/>
            <person name="Neiman D."/>
            <person name="Pearson M."/>
            <person name="Priest M."/>
            <person name="Roberts A."/>
            <person name="Saif S."/>
            <person name="Shea T."/>
            <person name="Sisk P."/>
            <person name="Sykes S."/>
            <person name="Wortman J."/>
            <person name="Nusbaum C."/>
            <person name="Birren B."/>
        </authorList>
    </citation>
    <scope>NUCLEOTIDE SEQUENCE [LARGE SCALE GENOMIC DNA]</scope>
    <source>
        <strain evidence="2">race PST-78</strain>
    </source>
</reference>
<dbReference type="Proteomes" id="UP000054564">
    <property type="component" value="Unassembled WGS sequence"/>
</dbReference>
<gene>
    <name evidence="1" type="ORF">PSTG_12449</name>
</gene>
<dbReference type="AlphaFoldDB" id="A0A0L0V4U3"/>
<organism evidence="1 2">
    <name type="scientific">Puccinia striiformis f. sp. tritici PST-78</name>
    <dbReference type="NCBI Taxonomy" id="1165861"/>
    <lineage>
        <taxon>Eukaryota</taxon>
        <taxon>Fungi</taxon>
        <taxon>Dikarya</taxon>
        <taxon>Basidiomycota</taxon>
        <taxon>Pucciniomycotina</taxon>
        <taxon>Pucciniomycetes</taxon>
        <taxon>Pucciniales</taxon>
        <taxon>Pucciniaceae</taxon>
        <taxon>Puccinia</taxon>
    </lineage>
</organism>
<name>A0A0L0V4U3_9BASI</name>